<dbReference type="EMBL" id="WHWC01000009">
    <property type="protein sequence ID" value="KAG8375979.1"/>
    <property type="molecule type" value="Genomic_DNA"/>
</dbReference>
<name>A0AAV6X798_9LAMI</name>
<evidence type="ECO:0000256" key="1">
    <source>
        <dbReference type="SAM" id="MobiDB-lite"/>
    </source>
</evidence>
<evidence type="ECO:0000313" key="3">
    <source>
        <dbReference type="EMBL" id="KAG8375979.1"/>
    </source>
</evidence>
<dbReference type="Pfam" id="PF03732">
    <property type="entry name" value="Retrotrans_gag"/>
    <property type="match status" value="1"/>
</dbReference>
<dbReference type="CDD" id="cd00303">
    <property type="entry name" value="retropepsin_like"/>
    <property type="match status" value="1"/>
</dbReference>
<dbReference type="AlphaFoldDB" id="A0AAV6X798"/>
<evidence type="ECO:0000313" key="4">
    <source>
        <dbReference type="Proteomes" id="UP000826271"/>
    </source>
</evidence>
<organism evidence="3 4">
    <name type="scientific">Buddleja alternifolia</name>
    <dbReference type="NCBI Taxonomy" id="168488"/>
    <lineage>
        <taxon>Eukaryota</taxon>
        <taxon>Viridiplantae</taxon>
        <taxon>Streptophyta</taxon>
        <taxon>Embryophyta</taxon>
        <taxon>Tracheophyta</taxon>
        <taxon>Spermatophyta</taxon>
        <taxon>Magnoliopsida</taxon>
        <taxon>eudicotyledons</taxon>
        <taxon>Gunneridae</taxon>
        <taxon>Pentapetalae</taxon>
        <taxon>asterids</taxon>
        <taxon>lamiids</taxon>
        <taxon>Lamiales</taxon>
        <taxon>Scrophulariaceae</taxon>
        <taxon>Buddlejeae</taxon>
        <taxon>Buddleja</taxon>
    </lineage>
</organism>
<dbReference type="InterPro" id="IPR021109">
    <property type="entry name" value="Peptidase_aspartic_dom_sf"/>
</dbReference>
<keyword evidence="4" id="KW-1185">Reference proteome</keyword>
<protein>
    <recommendedName>
        <fullName evidence="2">Retrotransposon gag domain-containing protein</fullName>
    </recommendedName>
</protein>
<dbReference type="PANTHER" id="PTHR15503">
    <property type="entry name" value="LDOC1 RELATED"/>
    <property type="match status" value="1"/>
</dbReference>
<feature type="region of interest" description="Disordered" evidence="1">
    <location>
        <begin position="198"/>
        <end position="223"/>
    </location>
</feature>
<evidence type="ECO:0000259" key="2">
    <source>
        <dbReference type="Pfam" id="PF03732"/>
    </source>
</evidence>
<gene>
    <name evidence="3" type="ORF">BUALT_Bualt09G0015400</name>
</gene>
<proteinExistence type="predicted"/>
<feature type="domain" description="Retrotransposon gag" evidence="2">
    <location>
        <begin position="46"/>
        <end position="133"/>
    </location>
</feature>
<dbReference type="PANTHER" id="PTHR15503:SF22">
    <property type="entry name" value="TRANSPOSON TY3-I GAG POLYPROTEIN"/>
    <property type="match status" value="1"/>
</dbReference>
<comment type="caution">
    <text evidence="3">The sequence shown here is derived from an EMBL/GenBank/DDBJ whole genome shotgun (WGS) entry which is preliminary data.</text>
</comment>
<reference evidence="3" key="1">
    <citation type="submission" date="2019-10" db="EMBL/GenBank/DDBJ databases">
        <authorList>
            <person name="Zhang R."/>
            <person name="Pan Y."/>
            <person name="Wang J."/>
            <person name="Ma R."/>
            <person name="Yu S."/>
        </authorList>
    </citation>
    <scope>NUCLEOTIDE SEQUENCE</scope>
    <source>
        <strain evidence="3">LA-IB0</strain>
        <tissue evidence="3">Leaf</tissue>
    </source>
</reference>
<dbReference type="InterPro" id="IPR005162">
    <property type="entry name" value="Retrotrans_gag_dom"/>
</dbReference>
<dbReference type="InterPro" id="IPR032567">
    <property type="entry name" value="RTL1-rel"/>
</dbReference>
<dbReference type="Pfam" id="PF08284">
    <property type="entry name" value="RVP_2"/>
    <property type="match status" value="1"/>
</dbReference>
<dbReference type="Proteomes" id="UP000826271">
    <property type="component" value="Unassembled WGS sequence"/>
</dbReference>
<sequence>MHAEGVTTVPSLPNFNGDDPLGWLAHLDQHFDLYPCHDEQKIQLSMVAMEGIALNWFRWFKRKRPRFSWQELTHALIARFDDRCAGNAYERLASTRHTDTVEKYIHSFTQLANQLPALTEETLLGLFMHGLREEVRVQVRVLDPVDLDAAMKMALNLEVALRVQQRNSGVVRANWQPARSTTIPRLPSAPPRLALPAPAQPGGIRAPTNARDGGTVSDDEAPELELEEIELTEYVGESGKSEEEQPVEEVALSMCSAVGISGPRTLRLKGLLKNRHVTILVDSGRSHNFISDKLVSELALEVDHTNRFGVKLRDGRRTESTGGIDMILGIAWLRTLGKMMVDWENLYTSFNVDGETVQLEGDGSSCRAGASLKVIMRDEEVEFRAVLLEPSHCWVVTAAEGGMNDEVARVLETIRRVDAQDKLTSWNQKIHKDLISLCIMELNANDVFWG</sequence>
<dbReference type="Gene3D" id="2.40.70.10">
    <property type="entry name" value="Acid Proteases"/>
    <property type="match status" value="1"/>
</dbReference>
<accession>A0AAV6X798</accession>